<organism evidence="1 2">
    <name type="scientific">Saccharomyces kudriavzevii (strain ATCC MYA-4449 / AS 2.2408 / CBS 8840 / NBRC 1802 / NCYC 2889)</name>
    <name type="common">Yeast</name>
    <dbReference type="NCBI Taxonomy" id="226230"/>
    <lineage>
        <taxon>Eukaryota</taxon>
        <taxon>Fungi</taxon>
        <taxon>Dikarya</taxon>
        <taxon>Ascomycota</taxon>
        <taxon>Saccharomycotina</taxon>
        <taxon>Saccharomycetes</taxon>
        <taxon>Saccharomycetales</taxon>
        <taxon>Saccharomycetaceae</taxon>
        <taxon>Saccharomyces</taxon>
    </lineage>
</organism>
<sequence>MYMFEIFSILFWRIMKNANLKRVCSIVVDASSKTNLKTSKRVSHPILTGIIKFSTMDNVLEVLSSLTSKKRVTTYKKIASPIPDGDDDVDGDLLSNNMGAPPALTGNGFLFGNATLNRVKNRLEGIDVPEDDRQIKDNENEDAVSTQLIANLYDGGEDLEETKSMGDNASLKDGIAAFTQTQRIPVSIQSENVVDVPIHSINQGKSARIIRDDGFFSTAAQTQKIIPATARIIPVATQRIHSRDTASQTQQVPFTKPIEPQTQIIGTTANDSDTQPLRIPVLTAEASLLFQTTPDCVPTIRMDPPSQIEHDKYKTQLDTMTQTAHDEGKTQVDTMPQTIHDDVSHTLKIRELQSELALEDSKREKARNVEYKKSRRNIPTMINFSKESFLADFDNSSSDEGTDVQLEKSQLKQQQDDNEVHENKPSEPNSVKNSRESYKNVPLLSSYANNLKREIDSSKCIILDLDSDSDDDGDDYMGGNMSIKDESALPISRLSKAAILNLKARLSKQSQNLTQMPNKNKGAKVDHNKLFNILRKASRKQILDHQREVIETKGFKLEDMAKEKEIVENLLEQEILRNRRIRQKEKEKEKLENKDSGSDSGSESSKFEMSDNEIANYELSSSESEKNKNSDDEQEEEEEEEEDIVLNKKKSYHVKHVINESDSEIETEQKMKVSKKFDATPKRNAIDLGHYGDNIDEEASNSFEEATTLNTQKIDNIIIKTHTIENREEEEVENDSIDEEVSEAIRRELIDKKKSQLRQKEKKHVAELKEFKSKGITNFFEMEAEESEDEWHGVGGADGEGSEEYDSEVEKMIDDYSKNSFNSHEIREMLAAENKEMDVKMINRILYDIKNGGFRNKRAKNSLELELSDDEDDVLQQYRLKRRELMRKRRLEIGDDTKLVKNPKSKAFFESMVEDIMEFKNPFKAEEESHQDLTSTATDLDTQDNDSIQIGDSTRNNEHRRVDDRSKKTIISEDFVQKSLSFLRSNNYDEFEMDKERARIQHDIGDEGVEDLFTLKQHSSIKSFTNSPTDSLSSKRVNSMIDLEQPTEDNNEVENEDPSLIGGFKHPSIIKSFASRTDINDKFKEGNKTVKISKTYKTVGSSKASITYMGKTRKLMAPKKKADRDHHHNHHSKAWKTQKSKLFESGQDSFDS</sequence>
<dbReference type="OrthoDB" id="2130597at2759"/>
<dbReference type="GO" id="GO:0033314">
    <property type="term" value="P:mitotic DNA replication checkpoint signaling"/>
    <property type="evidence" value="ECO:0007669"/>
    <property type="project" value="TreeGrafter"/>
</dbReference>
<dbReference type="GO" id="GO:0005634">
    <property type="term" value="C:nucleus"/>
    <property type="evidence" value="ECO:0007669"/>
    <property type="project" value="UniProtKB-SubCell"/>
</dbReference>
<dbReference type="Proteomes" id="UP001162087">
    <property type="component" value="Chromosome 3"/>
</dbReference>
<name>A0AA35NMU3_SACK1</name>
<gene>
    <name evidence="1" type="primary">SKDI03G0120</name>
    <name evidence="1" type="ORF">SKDI_03G0120</name>
</gene>
<proteinExistence type="predicted"/>
<dbReference type="PANTHER" id="PTHR14396">
    <property type="entry name" value="CLASPIN"/>
    <property type="match status" value="1"/>
</dbReference>
<accession>A0AA35NMU3</accession>
<dbReference type="PANTHER" id="PTHR14396:SF10">
    <property type="entry name" value="CLASPIN"/>
    <property type="match status" value="1"/>
</dbReference>
<protein>
    <submittedName>
        <fullName evidence="1">Uncharacterized protein</fullName>
    </submittedName>
</protein>
<dbReference type="InterPro" id="IPR024146">
    <property type="entry name" value="Claspin"/>
</dbReference>
<dbReference type="InterPro" id="IPR018564">
    <property type="entry name" value="Repl_chkpnt_MRC1_dom"/>
</dbReference>
<dbReference type="GO" id="GO:0007095">
    <property type="term" value="P:mitotic G2 DNA damage checkpoint signaling"/>
    <property type="evidence" value="ECO:0007669"/>
    <property type="project" value="TreeGrafter"/>
</dbReference>
<reference evidence="1" key="1">
    <citation type="submission" date="2022-10" db="EMBL/GenBank/DDBJ databases">
        <authorList>
            <person name="Byrne P K."/>
        </authorList>
    </citation>
    <scope>NUCLEOTIDE SEQUENCE</scope>
    <source>
        <strain evidence="1">IFO1802</strain>
    </source>
</reference>
<keyword evidence="2" id="KW-1185">Reference proteome</keyword>
<dbReference type="EMBL" id="OX365898">
    <property type="protein sequence ID" value="CAI4056354.1"/>
    <property type="molecule type" value="Genomic_DNA"/>
</dbReference>
<evidence type="ECO:0000313" key="1">
    <source>
        <dbReference type="EMBL" id="CAI4056354.1"/>
    </source>
</evidence>
<dbReference type="Pfam" id="PF09444">
    <property type="entry name" value="MRC1"/>
    <property type="match status" value="1"/>
</dbReference>
<evidence type="ECO:0000313" key="2">
    <source>
        <dbReference type="Proteomes" id="UP001162087"/>
    </source>
</evidence>
<dbReference type="GO" id="GO:0010997">
    <property type="term" value="F:anaphase-promoting complex binding"/>
    <property type="evidence" value="ECO:0007669"/>
    <property type="project" value="TreeGrafter"/>
</dbReference>